<feature type="binding site" description="axial binding residue" evidence="8">
    <location>
        <position position="464"/>
    </location>
    <ligand>
        <name>heme</name>
        <dbReference type="ChEBI" id="CHEBI:30413"/>
    </ligand>
    <ligandPart>
        <name>Fe</name>
        <dbReference type="ChEBI" id="CHEBI:18248"/>
    </ligandPart>
</feature>
<dbReference type="EMBL" id="JBDFQZ010000003">
    <property type="protein sequence ID" value="KAK9743207.1"/>
    <property type="molecule type" value="Genomic_DNA"/>
</dbReference>
<comment type="similarity">
    <text evidence="2 9">Belongs to the cytochrome P450 family.</text>
</comment>
<dbReference type="PRINTS" id="PR00463">
    <property type="entry name" value="EP450I"/>
</dbReference>
<reference evidence="11" key="1">
    <citation type="submission" date="2024-03" db="EMBL/GenBank/DDBJ databases">
        <title>WGS assembly of Saponaria officinalis var. Norfolk2.</title>
        <authorList>
            <person name="Jenkins J."/>
            <person name="Shu S."/>
            <person name="Grimwood J."/>
            <person name="Barry K."/>
            <person name="Goodstein D."/>
            <person name="Schmutz J."/>
            <person name="Leebens-Mack J."/>
            <person name="Osbourn A."/>
        </authorList>
    </citation>
    <scope>NUCLEOTIDE SEQUENCE [LARGE SCALE GENOMIC DNA]</scope>
    <source>
        <strain evidence="11">JIC</strain>
    </source>
</reference>
<proteinExistence type="inferred from homology"/>
<evidence type="ECO:0008006" key="13">
    <source>
        <dbReference type="Google" id="ProtNLM"/>
    </source>
</evidence>
<dbReference type="InterPro" id="IPR001128">
    <property type="entry name" value="Cyt_P450"/>
</dbReference>
<protein>
    <recommendedName>
        <fullName evidence="13">Cytochrome P450</fullName>
    </recommendedName>
</protein>
<comment type="caution">
    <text evidence="11">The sequence shown here is derived from an EMBL/GenBank/DDBJ whole genome shotgun (WGS) entry which is preliminary data.</text>
</comment>
<evidence type="ECO:0000256" key="6">
    <source>
        <dbReference type="ARBA" id="ARBA00023004"/>
    </source>
</evidence>
<feature type="transmembrane region" description="Helical" evidence="10">
    <location>
        <begin position="20"/>
        <end position="44"/>
    </location>
</feature>
<dbReference type="PROSITE" id="PS00086">
    <property type="entry name" value="CYTOCHROME_P450"/>
    <property type="match status" value="1"/>
</dbReference>
<dbReference type="SUPFAM" id="SSF48264">
    <property type="entry name" value="Cytochrome P450"/>
    <property type="match status" value="1"/>
</dbReference>
<keyword evidence="3 8" id="KW-0349">Heme</keyword>
<dbReference type="PRINTS" id="PR00385">
    <property type="entry name" value="P450"/>
</dbReference>
<organism evidence="11 12">
    <name type="scientific">Saponaria officinalis</name>
    <name type="common">Common soapwort</name>
    <name type="synonym">Lychnis saponaria</name>
    <dbReference type="NCBI Taxonomy" id="3572"/>
    <lineage>
        <taxon>Eukaryota</taxon>
        <taxon>Viridiplantae</taxon>
        <taxon>Streptophyta</taxon>
        <taxon>Embryophyta</taxon>
        <taxon>Tracheophyta</taxon>
        <taxon>Spermatophyta</taxon>
        <taxon>Magnoliopsida</taxon>
        <taxon>eudicotyledons</taxon>
        <taxon>Gunneridae</taxon>
        <taxon>Pentapetalae</taxon>
        <taxon>Caryophyllales</taxon>
        <taxon>Caryophyllaceae</taxon>
        <taxon>Caryophylleae</taxon>
        <taxon>Saponaria</taxon>
    </lineage>
</organism>
<evidence type="ECO:0000256" key="10">
    <source>
        <dbReference type="SAM" id="Phobius"/>
    </source>
</evidence>
<dbReference type="InterPro" id="IPR036396">
    <property type="entry name" value="Cyt_P450_sf"/>
</dbReference>
<comment type="cofactor">
    <cofactor evidence="1 8">
        <name>heme</name>
        <dbReference type="ChEBI" id="CHEBI:30413"/>
    </cofactor>
</comment>
<dbReference type="InterPro" id="IPR017972">
    <property type="entry name" value="Cyt_P450_CS"/>
</dbReference>
<evidence type="ECO:0000256" key="1">
    <source>
        <dbReference type="ARBA" id="ARBA00001971"/>
    </source>
</evidence>
<keyword evidence="10" id="KW-0812">Transmembrane</keyword>
<accession>A0AAW1MAN3</accession>
<dbReference type="AlphaFoldDB" id="A0AAW1MAN3"/>
<dbReference type="GO" id="GO:0016705">
    <property type="term" value="F:oxidoreductase activity, acting on paired donors, with incorporation or reduction of molecular oxygen"/>
    <property type="evidence" value="ECO:0007669"/>
    <property type="project" value="InterPro"/>
</dbReference>
<dbReference type="Pfam" id="PF00067">
    <property type="entry name" value="p450"/>
    <property type="match status" value="1"/>
</dbReference>
<keyword evidence="5 9" id="KW-0560">Oxidoreductase</keyword>
<evidence type="ECO:0000256" key="5">
    <source>
        <dbReference type="ARBA" id="ARBA00023002"/>
    </source>
</evidence>
<dbReference type="GO" id="GO:0005506">
    <property type="term" value="F:iron ion binding"/>
    <property type="evidence" value="ECO:0007669"/>
    <property type="project" value="InterPro"/>
</dbReference>
<evidence type="ECO:0000256" key="4">
    <source>
        <dbReference type="ARBA" id="ARBA00022723"/>
    </source>
</evidence>
<evidence type="ECO:0000256" key="2">
    <source>
        <dbReference type="ARBA" id="ARBA00010617"/>
    </source>
</evidence>
<dbReference type="GO" id="GO:0004497">
    <property type="term" value="F:monooxygenase activity"/>
    <property type="evidence" value="ECO:0007669"/>
    <property type="project" value="UniProtKB-KW"/>
</dbReference>
<dbReference type="InterPro" id="IPR051996">
    <property type="entry name" value="Cytochrome_P450_78A"/>
</dbReference>
<evidence type="ECO:0000256" key="3">
    <source>
        <dbReference type="ARBA" id="ARBA00022617"/>
    </source>
</evidence>
<dbReference type="PANTHER" id="PTHR47946:SF23">
    <property type="entry name" value="CYTOCHROME P450 78A9"/>
    <property type="match status" value="1"/>
</dbReference>
<dbReference type="InterPro" id="IPR002401">
    <property type="entry name" value="Cyt_P450_E_grp-I"/>
</dbReference>
<evidence type="ECO:0000256" key="7">
    <source>
        <dbReference type="ARBA" id="ARBA00023033"/>
    </source>
</evidence>
<keyword evidence="10" id="KW-1133">Transmembrane helix</keyword>
<gene>
    <name evidence="11" type="ORF">RND81_03G224300</name>
</gene>
<evidence type="ECO:0000313" key="11">
    <source>
        <dbReference type="EMBL" id="KAK9743207.1"/>
    </source>
</evidence>
<keyword evidence="10" id="KW-0472">Membrane</keyword>
<dbReference type="GO" id="GO:0020037">
    <property type="term" value="F:heme binding"/>
    <property type="evidence" value="ECO:0007669"/>
    <property type="project" value="InterPro"/>
</dbReference>
<dbReference type="Proteomes" id="UP001443914">
    <property type="component" value="Unassembled WGS sequence"/>
</dbReference>
<keyword evidence="12" id="KW-1185">Reference proteome</keyword>
<keyword evidence="4 8" id="KW-0479">Metal-binding</keyword>
<evidence type="ECO:0000256" key="8">
    <source>
        <dbReference type="PIRSR" id="PIRSR602401-1"/>
    </source>
</evidence>
<name>A0AAW1MAN3_SAPOF</name>
<sequence>MSSQIDTFWVLALATKFDDLTVTNIVCTIFVIAITWLVMTLFFWTHPGGPAWGKYYWPRVSHWAKKPIPGPRGWPIIGSMGLKIGLAHHKIAAMAQFCGAERLMAFTVGETRMIVTCNPEVAKEILNSPVFVDRPDQESAYGLMFDRAIGFAPYGSYWRTLRRIASTHMFSPKQIKSYETQRSNIVNEMVQNIKGETGPFRIRELLKWASLSNMMGSVFGVGYSEELKDMVDEGYDLLGVLNLGDHLPWLSRFDFQKVGFRCSRLVPKVNRFVGRIIEQHRSTPSQVNRDFVDVLLSLQGQDELSNSDMIAVLWEMIFRGTDSMAVLMEWILARLVLHPEIQSKVHAELDKVVCRSRAVTESDLPSLTYLTAVIKEVLRLHPPGPLLAWARLSIEDTLIHGYHVPKGTTAMVNMWAIARDPHVWADPLKFKPERFVSYSDPYFEFSVLGSDLRLAPFGSGKRACPGKKLGLTAVTFWVASLLHEFEWMMPVGDEVDMSDVLKLSCEMAHPLTVRVKPRRVG</sequence>
<evidence type="ECO:0000313" key="12">
    <source>
        <dbReference type="Proteomes" id="UP001443914"/>
    </source>
</evidence>
<dbReference type="Gene3D" id="1.10.630.10">
    <property type="entry name" value="Cytochrome P450"/>
    <property type="match status" value="1"/>
</dbReference>
<keyword evidence="7 9" id="KW-0503">Monooxygenase</keyword>
<keyword evidence="6 8" id="KW-0408">Iron</keyword>
<evidence type="ECO:0000256" key="9">
    <source>
        <dbReference type="RuleBase" id="RU000461"/>
    </source>
</evidence>
<dbReference type="FunFam" id="1.10.630.10:FF:000016">
    <property type="entry name" value="Cytochrome P450 78A5"/>
    <property type="match status" value="1"/>
</dbReference>
<dbReference type="PANTHER" id="PTHR47946">
    <property type="entry name" value="CYTOCHROME P450 78A7-RELATED"/>
    <property type="match status" value="1"/>
</dbReference>